<name>A0A0A9GT42_ARUDO</name>
<sequence>MTKIGTVLGIFMCCPSCSSSLGCKRS</sequence>
<dbReference type="EMBL" id="GBRH01172170">
    <property type="protein sequence ID" value="JAE25726.1"/>
    <property type="molecule type" value="Transcribed_RNA"/>
</dbReference>
<accession>A0A0A9GT42</accession>
<dbReference type="PROSITE" id="PS51257">
    <property type="entry name" value="PROKAR_LIPOPROTEIN"/>
    <property type="match status" value="1"/>
</dbReference>
<dbReference type="AlphaFoldDB" id="A0A0A9GT42"/>
<organism evidence="1">
    <name type="scientific">Arundo donax</name>
    <name type="common">Giant reed</name>
    <name type="synonym">Donax arundinaceus</name>
    <dbReference type="NCBI Taxonomy" id="35708"/>
    <lineage>
        <taxon>Eukaryota</taxon>
        <taxon>Viridiplantae</taxon>
        <taxon>Streptophyta</taxon>
        <taxon>Embryophyta</taxon>
        <taxon>Tracheophyta</taxon>
        <taxon>Spermatophyta</taxon>
        <taxon>Magnoliopsida</taxon>
        <taxon>Liliopsida</taxon>
        <taxon>Poales</taxon>
        <taxon>Poaceae</taxon>
        <taxon>PACMAD clade</taxon>
        <taxon>Arundinoideae</taxon>
        <taxon>Arundineae</taxon>
        <taxon>Arundo</taxon>
    </lineage>
</organism>
<protein>
    <submittedName>
        <fullName evidence="1">Uncharacterized protein</fullName>
    </submittedName>
</protein>
<evidence type="ECO:0000313" key="1">
    <source>
        <dbReference type="EMBL" id="JAE25726.1"/>
    </source>
</evidence>
<reference evidence="1" key="2">
    <citation type="journal article" date="2015" name="Data Brief">
        <title>Shoot transcriptome of the giant reed, Arundo donax.</title>
        <authorList>
            <person name="Barrero R.A."/>
            <person name="Guerrero F.D."/>
            <person name="Moolhuijzen P."/>
            <person name="Goolsby J.A."/>
            <person name="Tidwell J."/>
            <person name="Bellgard S.E."/>
            <person name="Bellgard M.I."/>
        </authorList>
    </citation>
    <scope>NUCLEOTIDE SEQUENCE</scope>
    <source>
        <tissue evidence="1">Shoot tissue taken approximately 20 cm above the soil surface</tissue>
    </source>
</reference>
<reference evidence="1" key="1">
    <citation type="submission" date="2014-09" db="EMBL/GenBank/DDBJ databases">
        <authorList>
            <person name="Magalhaes I.L.F."/>
            <person name="Oliveira U."/>
            <person name="Santos F.R."/>
            <person name="Vidigal T.H.D.A."/>
            <person name="Brescovit A.D."/>
            <person name="Santos A.J."/>
        </authorList>
    </citation>
    <scope>NUCLEOTIDE SEQUENCE</scope>
    <source>
        <tissue evidence="1">Shoot tissue taken approximately 20 cm above the soil surface</tissue>
    </source>
</reference>
<proteinExistence type="predicted"/>